<accession>A0A1S2LMS4</accession>
<organism evidence="2 3">
    <name type="scientific">Anaerobacillus arseniciselenatis</name>
    <dbReference type="NCBI Taxonomy" id="85682"/>
    <lineage>
        <taxon>Bacteria</taxon>
        <taxon>Bacillati</taxon>
        <taxon>Bacillota</taxon>
        <taxon>Bacilli</taxon>
        <taxon>Bacillales</taxon>
        <taxon>Bacillaceae</taxon>
        <taxon>Anaerobacillus</taxon>
    </lineage>
</organism>
<protein>
    <submittedName>
        <fullName evidence="2">Uncharacterized protein</fullName>
    </submittedName>
</protein>
<comment type="caution">
    <text evidence="2">The sequence shown here is derived from an EMBL/GenBank/DDBJ whole genome shotgun (WGS) entry which is preliminary data.</text>
</comment>
<dbReference type="EMBL" id="MLQQ01000013">
    <property type="protein sequence ID" value="OIJ13812.1"/>
    <property type="molecule type" value="Genomic_DNA"/>
</dbReference>
<dbReference type="GO" id="GO:0015074">
    <property type="term" value="P:DNA integration"/>
    <property type="evidence" value="ECO:0007669"/>
    <property type="project" value="InterPro"/>
</dbReference>
<dbReference type="OrthoDB" id="2745951at2"/>
<dbReference type="AlphaFoldDB" id="A0A1S2LMS4"/>
<gene>
    <name evidence="2" type="ORF">BKP35_08515</name>
</gene>
<dbReference type="GO" id="GO:0006310">
    <property type="term" value="P:DNA recombination"/>
    <property type="evidence" value="ECO:0007669"/>
    <property type="project" value="UniProtKB-KW"/>
</dbReference>
<dbReference type="InterPro" id="IPR011010">
    <property type="entry name" value="DNA_brk_join_enz"/>
</dbReference>
<reference evidence="2 3" key="1">
    <citation type="submission" date="2016-10" db="EMBL/GenBank/DDBJ databases">
        <title>Draft genome sequences of four alkaliphilic bacteria belonging to the Anaerobacillus genus.</title>
        <authorList>
            <person name="Bassil N.M."/>
            <person name="Lloyd J.R."/>
        </authorList>
    </citation>
    <scope>NUCLEOTIDE SEQUENCE [LARGE SCALE GENOMIC DNA]</scope>
    <source>
        <strain evidence="2 3">DSM 15340</strain>
    </source>
</reference>
<dbReference type="RefSeq" id="WP_071312922.1">
    <property type="nucleotide sequence ID" value="NZ_MLQQ01000013.1"/>
</dbReference>
<keyword evidence="3" id="KW-1185">Reference proteome</keyword>
<dbReference type="Gene3D" id="1.10.443.10">
    <property type="entry name" value="Intergrase catalytic core"/>
    <property type="match status" value="1"/>
</dbReference>
<evidence type="ECO:0000313" key="2">
    <source>
        <dbReference type="EMBL" id="OIJ13812.1"/>
    </source>
</evidence>
<dbReference type="InterPro" id="IPR013762">
    <property type="entry name" value="Integrase-like_cat_sf"/>
</dbReference>
<proteinExistence type="predicted"/>
<evidence type="ECO:0000313" key="3">
    <source>
        <dbReference type="Proteomes" id="UP000180098"/>
    </source>
</evidence>
<dbReference type="GO" id="GO:0003677">
    <property type="term" value="F:DNA binding"/>
    <property type="evidence" value="ECO:0007669"/>
    <property type="project" value="InterPro"/>
</dbReference>
<dbReference type="Proteomes" id="UP000180098">
    <property type="component" value="Unassembled WGS sequence"/>
</dbReference>
<dbReference type="SUPFAM" id="SSF56349">
    <property type="entry name" value="DNA breaking-rejoining enzymes"/>
    <property type="match status" value="1"/>
</dbReference>
<evidence type="ECO:0000256" key="1">
    <source>
        <dbReference type="ARBA" id="ARBA00023172"/>
    </source>
</evidence>
<sequence length="499" mass="59082">MNKNSCFDYLNNNQKEIINNYLTFRDNNGVVSFDGFKAKKYISNKEKTLKILKSEISCLFFRIICGRCSIKSSKSDFNQLTPEERKQFNPDVFDPINIEEEDYFFISKERSPTTLHSTYKKIKPFYYWILGKLDKKADEDNDKFREFRRTKKNVMAFLEQFPTNESEYPNDIILNKKVKSFLTREEMIIIYNMLLKNIKAFNPIRDASAWQLTCTTGIRPEEIINIRIEHFQLNAEGLIELNYRGWGILDLPAQASKRGMSPSHALYKTPVPYETVKQLNKYLTHLYLNQGKNVPKGKGYLFRPDVSNIERPYKKNFMWKIMNKMKPHLDFLSIEQRRDFELKAGRRSMNNLIMGPKVTLLPEDLNGKVQEMAANYQMRHKPNQTIAEKHYTQEISEDDYYRVLEHTINFPWNLKELEKWELKYGYKKPLVTSTKDDTTTKLPEEKTATATIAENNLTEVVSKLENQLHDLRVKPKGMTARQWMIERNQIKKEIRRYTI</sequence>
<name>A0A1S2LMS4_9BACI</name>
<keyword evidence="1" id="KW-0233">DNA recombination</keyword>